<dbReference type="EMBL" id="JAEKPD010000001">
    <property type="protein sequence ID" value="MBJ3761281.1"/>
    <property type="molecule type" value="Genomic_DNA"/>
</dbReference>
<proteinExistence type="predicted"/>
<keyword evidence="1" id="KW-0472">Membrane</keyword>
<feature type="transmembrane region" description="Helical" evidence="1">
    <location>
        <begin position="109"/>
        <end position="130"/>
    </location>
</feature>
<reference evidence="2" key="1">
    <citation type="submission" date="2020-12" db="EMBL/GenBank/DDBJ databases">
        <title>Bacterial taxonomy.</title>
        <authorList>
            <person name="Pan X."/>
        </authorList>
    </citation>
    <scope>NUCLEOTIDE SEQUENCE</scope>
    <source>
        <strain evidence="2">KCTC 52957</strain>
    </source>
</reference>
<gene>
    <name evidence="2" type="ORF">ILP92_00755</name>
</gene>
<dbReference type="RefSeq" id="WP_198914460.1">
    <property type="nucleotide sequence ID" value="NZ_JAEKPD010000001.1"/>
</dbReference>
<comment type="caution">
    <text evidence="2">The sequence shown here is derived from an EMBL/GenBank/DDBJ whole genome shotgun (WGS) entry which is preliminary data.</text>
</comment>
<feature type="transmembrane region" description="Helical" evidence="1">
    <location>
        <begin position="47"/>
        <end position="65"/>
    </location>
</feature>
<keyword evidence="3" id="KW-1185">Reference proteome</keyword>
<feature type="transmembrane region" description="Helical" evidence="1">
    <location>
        <begin position="71"/>
        <end position="97"/>
    </location>
</feature>
<keyword evidence="1" id="KW-1133">Transmembrane helix</keyword>
<evidence type="ECO:0000313" key="3">
    <source>
        <dbReference type="Proteomes" id="UP000642488"/>
    </source>
</evidence>
<sequence length="133" mass="14045">MTAFVAFQIGLGGLLLATVGTMFFTSHIARKIPSLVVRDSLKGLDRMFFAGMAIGLIAAVRLILTNDVSDLVAVASSATAIAVFPVVLLIFTLRVVAISRAADMPPAPHAIRAVGETVLMAALVGLFHWLGWI</sequence>
<protein>
    <submittedName>
        <fullName evidence="2">Uncharacterized protein</fullName>
    </submittedName>
</protein>
<organism evidence="2 3">
    <name type="scientific">Palleronia pontilimi</name>
    <dbReference type="NCBI Taxonomy" id="1964209"/>
    <lineage>
        <taxon>Bacteria</taxon>
        <taxon>Pseudomonadati</taxon>
        <taxon>Pseudomonadota</taxon>
        <taxon>Alphaproteobacteria</taxon>
        <taxon>Rhodobacterales</taxon>
        <taxon>Roseobacteraceae</taxon>
        <taxon>Palleronia</taxon>
    </lineage>
</organism>
<evidence type="ECO:0000313" key="2">
    <source>
        <dbReference type="EMBL" id="MBJ3761281.1"/>
    </source>
</evidence>
<name>A0A934MCI0_9RHOB</name>
<keyword evidence="1" id="KW-0812">Transmembrane</keyword>
<accession>A0A934MCI0</accession>
<feature type="transmembrane region" description="Helical" evidence="1">
    <location>
        <begin position="6"/>
        <end position="26"/>
    </location>
</feature>
<dbReference type="Proteomes" id="UP000642488">
    <property type="component" value="Unassembled WGS sequence"/>
</dbReference>
<evidence type="ECO:0000256" key="1">
    <source>
        <dbReference type="SAM" id="Phobius"/>
    </source>
</evidence>
<dbReference type="AlphaFoldDB" id="A0A934MCI0"/>